<dbReference type="HOGENOM" id="CLU_2672739_0_0_1"/>
<sequence>MSQSSLPTSMGVPAIRIPTSIFSDPCESHACLPATSSVFAYRLSTPCHCLQLPVYDCYVFLPDGINRNIKLVVLT</sequence>
<keyword evidence="2" id="KW-1185">Reference proteome</keyword>
<dbReference type="EMBL" id="KN835261">
    <property type="protein sequence ID" value="KIK41691.1"/>
    <property type="molecule type" value="Genomic_DNA"/>
</dbReference>
<evidence type="ECO:0000313" key="1">
    <source>
        <dbReference type="EMBL" id="KIK41691.1"/>
    </source>
</evidence>
<accession>A0A0D0AIH9</accession>
<protein>
    <submittedName>
        <fullName evidence="1">Uncharacterized protein</fullName>
    </submittedName>
</protein>
<gene>
    <name evidence="1" type="ORF">CY34DRAFT_805783</name>
</gene>
<proteinExistence type="predicted"/>
<name>A0A0D0AIH9_9AGAM</name>
<dbReference type="InParanoid" id="A0A0D0AIH9"/>
<dbReference type="AlphaFoldDB" id="A0A0D0AIH9"/>
<reference evidence="2" key="2">
    <citation type="submission" date="2015-01" db="EMBL/GenBank/DDBJ databases">
        <title>Evolutionary Origins and Diversification of the Mycorrhizal Mutualists.</title>
        <authorList>
            <consortium name="DOE Joint Genome Institute"/>
            <consortium name="Mycorrhizal Genomics Consortium"/>
            <person name="Kohler A."/>
            <person name="Kuo A."/>
            <person name="Nagy L.G."/>
            <person name="Floudas D."/>
            <person name="Copeland A."/>
            <person name="Barry K.W."/>
            <person name="Cichocki N."/>
            <person name="Veneault-Fourrey C."/>
            <person name="LaButti K."/>
            <person name="Lindquist E.A."/>
            <person name="Lipzen A."/>
            <person name="Lundell T."/>
            <person name="Morin E."/>
            <person name="Murat C."/>
            <person name="Riley R."/>
            <person name="Ohm R."/>
            <person name="Sun H."/>
            <person name="Tunlid A."/>
            <person name="Henrissat B."/>
            <person name="Grigoriev I.V."/>
            <person name="Hibbett D.S."/>
            <person name="Martin F."/>
        </authorList>
    </citation>
    <scope>NUCLEOTIDE SEQUENCE [LARGE SCALE GENOMIC DNA]</scope>
    <source>
        <strain evidence="2">UH-Slu-Lm8-n1</strain>
    </source>
</reference>
<evidence type="ECO:0000313" key="2">
    <source>
        <dbReference type="Proteomes" id="UP000054485"/>
    </source>
</evidence>
<organism evidence="1 2">
    <name type="scientific">Suillus luteus UH-Slu-Lm8-n1</name>
    <dbReference type="NCBI Taxonomy" id="930992"/>
    <lineage>
        <taxon>Eukaryota</taxon>
        <taxon>Fungi</taxon>
        <taxon>Dikarya</taxon>
        <taxon>Basidiomycota</taxon>
        <taxon>Agaricomycotina</taxon>
        <taxon>Agaricomycetes</taxon>
        <taxon>Agaricomycetidae</taxon>
        <taxon>Boletales</taxon>
        <taxon>Suillineae</taxon>
        <taxon>Suillaceae</taxon>
        <taxon>Suillus</taxon>
    </lineage>
</organism>
<reference evidence="1 2" key="1">
    <citation type="submission" date="2014-04" db="EMBL/GenBank/DDBJ databases">
        <authorList>
            <consortium name="DOE Joint Genome Institute"/>
            <person name="Kuo A."/>
            <person name="Ruytinx J."/>
            <person name="Rineau F."/>
            <person name="Colpaert J."/>
            <person name="Kohler A."/>
            <person name="Nagy L.G."/>
            <person name="Floudas D."/>
            <person name="Copeland A."/>
            <person name="Barry K.W."/>
            <person name="Cichocki N."/>
            <person name="Veneault-Fourrey C."/>
            <person name="LaButti K."/>
            <person name="Lindquist E.A."/>
            <person name="Lipzen A."/>
            <person name="Lundell T."/>
            <person name="Morin E."/>
            <person name="Murat C."/>
            <person name="Sun H."/>
            <person name="Tunlid A."/>
            <person name="Henrissat B."/>
            <person name="Grigoriev I.V."/>
            <person name="Hibbett D.S."/>
            <person name="Martin F."/>
            <person name="Nordberg H.P."/>
            <person name="Cantor M.N."/>
            <person name="Hua S.X."/>
        </authorList>
    </citation>
    <scope>NUCLEOTIDE SEQUENCE [LARGE SCALE GENOMIC DNA]</scope>
    <source>
        <strain evidence="1 2">UH-Slu-Lm8-n1</strain>
    </source>
</reference>
<dbReference type="Proteomes" id="UP000054485">
    <property type="component" value="Unassembled WGS sequence"/>
</dbReference>